<feature type="transmembrane region" description="Helical" evidence="7">
    <location>
        <begin position="12"/>
        <end position="36"/>
    </location>
</feature>
<dbReference type="KEGG" id="lgo:JCM16774_1708"/>
<dbReference type="InterPro" id="IPR001991">
    <property type="entry name" value="Na-dicarboxylate_symporter"/>
</dbReference>
<reference evidence="8 9" key="1">
    <citation type="submission" date="2019-07" db="EMBL/GenBank/DDBJ databases">
        <title>Complete Genome Sequence of Leptotrichia goodfellowii Strain JCM 16774.</title>
        <authorList>
            <person name="Watanabe S."/>
            <person name="Cui L."/>
        </authorList>
    </citation>
    <scope>NUCLEOTIDE SEQUENCE [LARGE SCALE GENOMIC DNA]</scope>
    <source>
        <strain evidence="8 9">JCM16774</strain>
    </source>
</reference>
<dbReference type="PANTHER" id="PTHR42865">
    <property type="entry name" value="PROTON/GLUTAMATE-ASPARTATE SYMPORTER"/>
    <property type="match status" value="1"/>
</dbReference>
<name>A0A510JFJ5_9FUSO</name>
<feature type="transmembrane region" description="Helical" evidence="7">
    <location>
        <begin position="329"/>
        <end position="347"/>
    </location>
</feature>
<evidence type="ECO:0000313" key="9">
    <source>
        <dbReference type="Proteomes" id="UP000321606"/>
    </source>
</evidence>
<dbReference type="GO" id="GO:0005886">
    <property type="term" value="C:plasma membrane"/>
    <property type="evidence" value="ECO:0007669"/>
    <property type="project" value="UniProtKB-SubCell"/>
</dbReference>
<dbReference type="EMBL" id="AP019822">
    <property type="protein sequence ID" value="BBM36763.1"/>
    <property type="molecule type" value="Genomic_DNA"/>
</dbReference>
<keyword evidence="3" id="KW-1003">Cell membrane</keyword>
<comment type="subcellular location">
    <subcellularLocation>
        <location evidence="1">Cell membrane</location>
        <topology evidence="1">Multi-pass membrane protein</topology>
    </subcellularLocation>
</comment>
<dbReference type="Proteomes" id="UP000321606">
    <property type="component" value="Chromosome"/>
</dbReference>
<dbReference type="STRING" id="714315.GCA_000516535_01715"/>
<dbReference type="Gene3D" id="1.10.3860.10">
    <property type="entry name" value="Sodium:dicarboxylate symporter"/>
    <property type="match status" value="1"/>
</dbReference>
<dbReference type="RefSeq" id="WP_036056171.1">
    <property type="nucleotide sequence ID" value="NZ_AP019822.1"/>
</dbReference>
<dbReference type="PRINTS" id="PR00173">
    <property type="entry name" value="EDTRNSPORT"/>
</dbReference>
<dbReference type="AlphaFoldDB" id="A0A510JFJ5"/>
<keyword evidence="6 7" id="KW-0472">Membrane</keyword>
<dbReference type="InterPro" id="IPR036458">
    <property type="entry name" value="Na:dicarbo_symporter_sf"/>
</dbReference>
<evidence type="ECO:0000256" key="2">
    <source>
        <dbReference type="ARBA" id="ARBA00022448"/>
    </source>
</evidence>
<organism evidence="8 9">
    <name type="scientific">Pseudoleptotrichia goodfellowii</name>
    <dbReference type="NCBI Taxonomy" id="157692"/>
    <lineage>
        <taxon>Bacteria</taxon>
        <taxon>Fusobacteriati</taxon>
        <taxon>Fusobacteriota</taxon>
        <taxon>Fusobacteriia</taxon>
        <taxon>Fusobacteriales</taxon>
        <taxon>Leptotrichiaceae</taxon>
        <taxon>Pseudoleptotrichia</taxon>
    </lineage>
</organism>
<evidence type="ECO:0000313" key="8">
    <source>
        <dbReference type="EMBL" id="BBM36763.1"/>
    </source>
</evidence>
<accession>A0A510JFJ5</accession>
<evidence type="ECO:0000256" key="1">
    <source>
        <dbReference type="ARBA" id="ARBA00004651"/>
    </source>
</evidence>
<evidence type="ECO:0000256" key="4">
    <source>
        <dbReference type="ARBA" id="ARBA00022692"/>
    </source>
</evidence>
<protein>
    <submittedName>
        <fullName evidence="8">Sodium:dicarboxylate symporter</fullName>
    </submittedName>
</protein>
<keyword evidence="4 7" id="KW-0812">Transmembrane</keyword>
<feature type="transmembrane region" description="Helical" evidence="7">
    <location>
        <begin position="150"/>
        <end position="167"/>
    </location>
</feature>
<gene>
    <name evidence="8" type="ORF">JCM16774_1708</name>
</gene>
<dbReference type="GO" id="GO:0015293">
    <property type="term" value="F:symporter activity"/>
    <property type="evidence" value="ECO:0007669"/>
    <property type="project" value="UniProtKB-KW"/>
</dbReference>
<dbReference type="GO" id="GO:0006835">
    <property type="term" value="P:dicarboxylic acid transport"/>
    <property type="evidence" value="ECO:0007669"/>
    <property type="project" value="TreeGrafter"/>
</dbReference>
<dbReference type="OrthoDB" id="9768885at2"/>
<evidence type="ECO:0000256" key="7">
    <source>
        <dbReference type="SAM" id="Phobius"/>
    </source>
</evidence>
<feature type="transmembrane region" description="Helical" evidence="7">
    <location>
        <begin position="81"/>
        <end position="104"/>
    </location>
</feature>
<keyword evidence="2" id="KW-0813">Transport</keyword>
<evidence type="ECO:0000256" key="3">
    <source>
        <dbReference type="ARBA" id="ARBA00022475"/>
    </source>
</evidence>
<feature type="transmembrane region" description="Helical" evidence="7">
    <location>
        <begin position="188"/>
        <end position="209"/>
    </location>
</feature>
<evidence type="ECO:0000256" key="5">
    <source>
        <dbReference type="ARBA" id="ARBA00022989"/>
    </source>
</evidence>
<sequence length="416" mass="44600">MEKSEINKKSFWKNYSFPILLLTGIAIGSIIGIILGEKATVLKPFGDIFINLMFTAVVPLVFITISSAVGSMINMKRLGMILGYMLLTFVVTGAIASIIIIIAVKIFPPAAGVNISIPTPEAVKPVSLGEQFVKAVTVSDFPQLLSKSNMLPLIIFSVLFGTCVSLVDDEKKSIAAGLEKFSKVMMKLIELIMYYAPIGLGAYFAALIGEFGPQLLGSYAKAMIIYYPICIFYFFAAFSVYSFYAGGKNGVKVFFGNILNPSITSLATQSSIATLPVNLEAAKNMGVPKDIREIILPIGATMHMDGTCLSSILKISFLFGIFGKDFSGIGTYLIAIVVSVLGGVVMSGVPGGGLIGEMLIINLFGFPMEAFPIIATIGFLVDPPATWLNSTGDTVASMVVTRMIEGKNWIFGKKID</sequence>
<dbReference type="Pfam" id="PF00375">
    <property type="entry name" value="SDF"/>
    <property type="match status" value="1"/>
</dbReference>
<feature type="transmembrane region" description="Helical" evidence="7">
    <location>
        <begin position="48"/>
        <end position="69"/>
    </location>
</feature>
<dbReference type="PANTHER" id="PTHR42865:SF7">
    <property type="entry name" value="PROTON_GLUTAMATE-ASPARTATE SYMPORTER"/>
    <property type="match status" value="1"/>
</dbReference>
<feature type="transmembrane region" description="Helical" evidence="7">
    <location>
        <begin position="359"/>
        <end position="381"/>
    </location>
</feature>
<evidence type="ECO:0000256" key="6">
    <source>
        <dbReference type="ARBA" id="ARBA00023136"/>
    </source>
</evidence>
<proteinExistence type="predicted"/>
<feature type="transmembrane region" description="Helical" evidence="7">
    <location>
        <begin position="224"/>
        <end position="244"/>
    </location>
</feature>
<dbReference type="SUPFAM" id="SSF118215">
    <property type="entry name" value="Proton glutamate symport protein"/>
    <property type="match status" value="1"/>
</dbReference>
<keyword evidence="5 7" id="KW-1133">Transmembrane helix</keyword>